<gene>
    <name evidence="1" type="ORF">HMPREF1526_00257</name>
</gene>
<organism evidence="1 2">
    <name type="scientific">Butyricicoccus pullicaecorum 1.2</name>
    <dbReference type="NCBI Taxonomy" id="1203606"/>
    <lineage>
        <taxon>Bacteria</taxon>
        <taxon>Bacillati</taxon>
        <taxon>Bacillota</taxon>
        <taxon>Clostridia</taxon>
        <taxon>Eubacteriales</taxon>
        <taxon>Butyricicoccaceae</taxon>
        <taxon>Butyricicoccus</taxon>
    </lineage>
</organism>
<name>R8W3Z5_9FIRM</name>
<dbReference type="Pfam" id="PF09693">
    <property type="entry name" value="Phage_XkdX"/>
    <property type="match status" value="1"/>
</dbReference>
<dbReference type="InterPro" id="IPR010022">
    <property type="entry name" value="XkdX"/>
</dbReference>
<dbReference type="RefSeq" id="WP_016146466.1">
    <property type="nucleotide sequence ID" value="NZ_KB976103.1"/>
</dbReference>
<proteinExistence type="predicted"/>
<dbReference type="AlphaFoldDB" id="R8W3Z5"/>
<dbReference type="eggNOG" id="ENOG502ZSQJ">
    <property type="taxonomic scope" value="Bacteria"/>
</dbReference>
<sequence>MNKIWANRLIAGTQVWDSVPDYRRSGVKTELASRVEDGEITAEKYKEITGEEYAAKSAAPSEQS</sequence>
<keyword evidence="2" id="KW-1185">Reference proteome</keyword>
<protein>
    <recommendedName>
        <fullName evidence="3">XkdX family protein</fullName>
    </recommendedName>
</protein>
<evidence type="ECO:0008006" key="3">
    <source>
        <dbReference type="Google" id="ProtNLM"/>
    </source>
</evidence>
<dbReference type="Proteomes" id="UP000013981">
    <property type="component" value="Unassembled WGS sequence"/>
</dbReference>
<evidence type="ECO:0000313" key="1">
    <source>
        <dbReference type="EMBL" id="EOQ39563.1"/>
    </source>
</evidence>
<reference evidence="1 2" key="1">
    <citation type="submission" date="2013-01" db="EMBL/GenBank/DDBJ databases">
        <title>The Genome Sequence of Butyricicoccus pullicaecorum 1.2.</title>
        <authorList>
            <consortium name="The Broad Institute Genome Sequencing Platform"/>
            <person name="Earl A."/>
            <person name="Ward D."/>
            <person name="Feldgarden M."/>
            <person name="Gevers D."/>
            <person name="Van Immerseel F."/>
            <person name="Eeckhaut V."/>
            <person name="Walker B."/>
            <person name="Young S.K."/>
            <person name="Zeng Q."/>
            <person name="Gargeya S."/>
            <person name="Fitzgerald M."/>
            <person name="Haas B."/>
            <person name="Abouelleil A."/>
            <person name="Alvarado L."/>
            <person name="Arachchi H.M."/>
            <person name="Berlin A.M."/>
            <person name="Chapman S.B."/>
            <person name="Dewar J."/>
            <person name="Goldberg J."/>
            <person name="Griggs A."/>
            <person name="Gujja S."/>
            <person name="Hansen M."/>
            <person name="Howarth C."/>
            <person name="Imamovic A."/>
            <person name="Larimer J."/>
            <person name="McCowan C."/>
            <person name="Murphy C."/>
            <person name="Neiman D."/>
            <person name="Pearson M."/>
            <person name="Priest M."/>
            <person name="Roberts A."/>
            <person name="Saif S."/>
            <person name="Shea T."/>
            <person name="Sisk P."/>
            <person name="Sykes S."/>
            <person name="Wortman J."/>
            <person name="Nusbaum C."/>
            <person name="Birren B."/>
        </authorList>
    </citation>
    <scope>NUCLEOTIDE SEQUENCE [LARGE SCALE GENOMIC DNA]</scope>
    <source>
        <strain evidence="1 2">1.2</strain>
    </source>
</reference>
<dbReference type="OrthoDB" id="2085085at2"/>
<dbReference type="PATRIC" id="fig|1203606.4.peg.236"/>
<accession>R8W3Z5</accession>
<dbReference type="HOGENOM" id="CLU_3025578_0_0_9"/>
<evidence type="ECO:0000313" key="2">
    <source>
        <dbReference type="Proteomes" id="UP000013981"/>
    </source>
</evidence>
<comment type="caution">
    <text evidence="1">The sequence shown here is derived from an EMBL/GenBank/DDBJ whole genome shotgun (WGS) entry which is preliminary data.</text>
</comment>
<dbReference type="EMBL" id="AQOB01000002">
    <property type="protein sequence ID" value="EOQ39563.1"/>
    <property type="molecule type" value="Genomic_DNA"/>
</dbReference>